<evidence type="ECO:0000256" key="1">
    <source>
        <dbReference type="SAM" id="Phobius"/>
    </source>
</evidence>
<feature type="transmembrane region" description="Helical" evidence="1">
    <location>
        <begin position="21"/>
        <end position="42"/>
    </location>
</feature>
<keyword evidence="1" id="KW-0812">Transmembrane</keyword>
<dbReference type="Proteomes" id="UP000887565">
    <property type="component" value="Unplaced"/>
</dbReference>
<proteinExistence type="predicted"/>
<reference evidence="3" key="1">
    <citation type="submission" date="2022-11" db="UniProtKB">
        <authorList>
            <consortium name="WormBaseParasite"/>
        </authorList>
    </citation>
    <scope>IDENTIFICATION</scope>
</reference>
<keyword evidence="1" id="KW-0472">Membrane</keyword>
<organism evidence="2 3">
    <name type="scientific">Romanomermis culicivorax</name>
    <name type="common">Nematode worm</name>
    <dbReference type="NCBI Taxonomy" id="13658"/>
    <lineage>
        <taxon>Eukaryota</taxon>
        <taxon>Metazoa</taxon>
        <taxon>Ecdysozoa</taxon>
        <taxon>Nematoda</taxon>
        <taxon>Enoplea</taxon>
        <taxon>Dorylaimia</taxon>
        <taxon>Mermithida</taxon>
        <taxon>Mermithoidea</taxon>
        <taxon>Mermithidae</taxon>
        <taxon>Romanomermis</taxon>
    </lineage>
</organism>
<dbReference type="WBParaSite" id="nRc.2.0.1.t14828-RA">
    <property type="protein sequence ID" value="nRc.2.0.1.t14828-RA"/>
    <property type="gene ID" value="nRc.2.0.1.g14828"/>
</dbReference>
<dbReference type="AlphaFoldDB" id="A0A915IN03"/>
<evidence type="ECO:0000313" key="3">
    <source>
        <dbReference type="WBParaSite" id="nRc.2.0.1.t14828-RA"/>
    </source>
</evidence>
<keyword evidence="2" id="KW-1185">Reference proteome</keyword>
<protein>
    <submittedName>
        <fullName evidence="3">Uncharacterized protein</fullName>
    </submittedName>
</protein>
<evidence type="ECO:0000313" key="2">
    <source>
        <dbReference type="Proteomes" id="UP000887565"/>
    </source>
</evidence>
<name>A0A915IN03_ROMCU</name>
<keyword evidence="1" id="KW-1133">Transmembrane helix</keyword>
<sequence length="60" mass="7194">MIKKGIYGVKKRYLRREKRKEGIPTAGATVLMVLQKLFVLYFSNRKYRGPYNAWYTKMTM</sequence>
<accession>A0A915IN03</accession>